<dbReference type="GO" id="GO:0007131">
    <property type="term" value="P:reciprocal meiotic recombination"/>
    <property type="evidence" value="ECO:0007669"/>
    <property type="project" value="InterPro"/>
</dbReference>
<keyword evidence="2" id="KW-1185">Reference proteome</keyword>
<sequence>MLTCNYRKCRQLLGTDAIATSCQHIFCATHSPLHLKTSDGMFQCPACKSRLHDNTDIYEVNLKPCEQFRSMILMGQTPETVLDICRRAIGFYSTQTAQEVKYLEYVIYKLQEKYKSTETQFKSVLSNYDQKVKSLQNERDSLQKECEELRDKLVSSSHKLSKLESDLNQLNLSRRSESTHTRHSDHGLPGSGNSNLSPHMLHRKFPRCSPDSTRPSPFTGNSRCSQVSFCRRQEPTTSTNCFLANSSRQSTPNLVFPNHFLNGGIRNLTNNARKPFYK</sequence>
<feature type="region of interest" description="Disordered" evidence="1">
    <location>
        <begin position="165"/>
        <end position="224"/>
    </location>
</feature>
<evidence type="ECO:0000313" key="3">
    <source>
        <dbReference type="WBParaSite" id="TREG1_108420.1"/>
    </source>
</evidence>
<dbReference type="PANTHER" id="PTHR14305">
    <property type="entry name" value="E3 UBIQUITIN-PROTEIN LIGASE CCNB1IP1"/>
    <property type="match status" value="1"/>
</dbReference>
<dbReference type="AlphaFoldDB" id="A0AA85INF5"/>
<dbReference type="GO" id="GO:0061630">
    <property type="term" value="F:ubiquitin protein ligase activity"/>
    <property type="evidence" value="ECO:0007669"/>
    <property type="project" value="InterPro"/>
</dbReference>
<feature type="compositionally biased region" description="Polar residues" evidence="1">
    <location>
        <begin position="210"/>
        <end position="224"/>
    </location>
</feature>
<feature type="compositionally biased region" description="Basic and acidic residues" evidence="1">
    <location>
        <begin position="174"/>
        <end position="186"/>
    </location>
</feature>
<evidence type="ECO:0000313" key="2">
    <source>
        <dbReference type="Proteomes" id="UP000050795"/>
    </source>
</evidence>
<dbReference type="PANTHER" id="PTHR14305:SF0">
    <property type="entry name" value="E3 UBIQUITIN-PROTEIN LIGASE CCNB1IP1"/>
    <property type="match status" value="1"/>
</dbReference>
<dbReference type="InterPro" id="IPR042448">
    <property type="entry name" value="CCNB1IP1"/>
</dbReference>
<dbReference type="GO" id="GO:0000795">
    <property type="term" value="C:synaptonemal complex"/>
    <property type="evidence" value="ECO:0007669"/>
    <property type="project" value="InterPro"/>
</dbReference>
<dbReference type="Proteomes" id="UP000050795">
    <property type="component" value="Unassembled WGS sequence"/>
</dbReference>
<name>A0AA85INF5_TRIRE</name>
<accession>A0AA85INF5</accession>
<reference evidence="3" key="2">
    <citation type="submission" date="2023-11" db="UniProtKB">
        <authorList>
            <consortium name="WormBaseParasite"/>
        </authorList>
    </citation>
    <scope>IDENTIFICATION</scope>
</reference>
<reference evidence="2" key="1">
    <citation type="submission" date="2022-06" db="EMBL/GenBank/DDBJ databases">
        <authorList>
            <person name="Berger JAMES D."/>
            <person name="Berger JAMES D."/>
        </authorList>
    </citation>
    <scope>NUCLEOTIDE SEQUENCE [LARGE SCALE GENOMIC DNA]</scope>
</reference>
<protein>
    <recommendedName>
        <fullName evidence="4">RING-type domain-containing protein</fullName>
    </recommendedName>
</protein>
<evidence type="ECO:0000256" key="1">
    <source>
        <dbReference type="SAM" id="MobiDB-lite"/>
    </source>
</evidence>
<proteinExistence type="predicted"/>
<evidence type="ECO:0008006" key="4">
    <source>
        <dbReference type="Google" id="ProtNLM"/>
    </source>
</evidence>
<dbReference type="WBParaSite" id="TREG1_108420.1">
    <property type="protein sequence ID" value="TREG1_108420.1"/>
    <property type="gene ID" value="TREG1_108420"/>
</dbReference>
<organism evidence="2 3">
    <name type="scientific">Trichobilharzia regenti</name>
    <name type="common">Nasal bird schistosome</name>
    <dbReference type="NCBI Taxonomy" id="157069"/>
    <lineage>
        <taxon>Eukaryota</taxon>
        <taxon>Metazoa</taxon>
        <taxon>Spiralia</taxon>
        <taxon>Lophotrochozoa</taxon>
        <taxon>Platyhelminthes</taxon>
        <taxon>Trematoda</taxon>
        <taxon>Digenea</taxon>
        <taxon>Strigeidida</taxon>
        <taxon>Schistosomatoidea</taxon>
        <taxon>Schistosomatidae</taxon>
        <taxon>Trichobilharzia</taxon>
    </lineage>
</organism>